<feature type="compositionally biased region" description="Basic and acidic residues" evidence="4">
    <location>
        <begin position="125"/>
        <end position="137"/>
    </location>
</feature>
<feature type="region of interest" description="Disordered" evidence="4">
    <location>
        <begin position="1"/>
        <end position="185"/>
    </location>
</feature>
<feature type="compositionally biased region" description="Basic and acidic residues" evidence="4">
    <location>
        <begin position="67"/>
        <end position="76"/>
    </location>
</feature>
<evidence type="ECO:0000256" key="1">
    <source>
        <dbReference type="ARBA" id="ARBA00004123"/>
    </source>
</evidence>
<dbReference type="EMBL" id="CAIF01000040">
    <property type="protein sequence ID" value="CCH42340.1"/>
    <property type="molecule type" value="Genomic_DNA"/>
</dbReference>
<dbReference type="HOGENOM" id="CLU_1001857_0_0_1"/>
<keyword evidence="7" id="KW-1185">Reference proteome</keyword>
<evidence type="ECO:0000256" key="4">
    <source>
        <dbReference type="SAM" id="MobiDB-lite"/>
    </source>
</evidence>
<dbReference type="Proteomes" id="UP000009328">
    <property type="component" value="Unassembled WGS sequence"/>
</dbReference>
<organism evidence="6 7">
    <name type="scientific">Wickerhamomyces ciferrii (strain ATCC 14091 / BCRC 22168 / CBS 111 / JCM 3599 / NBRC 0793 / NRRL Y-1031 F-60-10)</name>
    <name type="common">Yeast</name>
    <name type="synonym">Pichia ciferrii</name>
    <dbReference type="NCBI Taxonomy" id="1206466"/>
    <lineage>
        <taxon>Eukaryota</taxon>
        <taxon>Fungi</taxon>
        <taxon>Dikarya</taxon>
        <taxon>Ascomycota</taxon>
        <taxon>Saccharomycotina</taxon>
        <taxon>Saccharomycetes</taxon>
        <taxon>Phaffomycetales</taxon>
        <taxon>Wickerhamomycetaceae</taxon>
        <taxon>Wickerhamomyces</taxon>
    </lineage>
</organism>
<feature type="compositionally biased region" description="Low complexity" evidence="4">
    <location>
        <begin position="1"/>
        <end position="10"/>
    </location>
</feature>
<dbReference type="InParanoid" id="K0KBE8"/>
<name>K0KBE8_WICCF</name>
<dbReference type="GO" id="GO:0005634">
    <property type="term" value="C:nucleus"/>
    <property type="evidence" value="ECO:0007669"/>
    <property type="project" value="UniProtKB-SubCell"/>
</dbReference>
<feature type="compositionally biased region" description="Polar residues" evidence="4">
    <location>
        <begin position="168"/>
        <end position="185"/>
    </location>
</feature>
<dbReference type="eggNOG" id="ENOG502SA4A">
    <property type="taxonomic scope" value="Eukaryota"/>
</dbReference>
<evidence type="ECO:0000256" key="3">
    <source>
        <dbReference type="ARBA" id="ARBA00023242"/>
    </source>
</evidence>
<feature type="domain" description="Transcription regulator LGE1 helical region" evidence="5">
    <location>
        <begin position="192"/>
        <end position="275"/>
    </location>
</feature>
<evidence type="ECO:0000313" key="7">
    <source>
        <dbReference type="Proteomes" id="UP000009328"/>
    </source>
</evidence>
<evidence type="ECO:0000259" key="5">
    <source>
        <dbReference type="Pfam" id="PF11488"/>
    </source>
</evidence>
<comment type="subcellular location">
    <subcellularLocation>
        <location evidence="1">Nucleus</location>
    </subcellularLocation>
</comment>
<keyword evidence="3" id="KW-0539">Nucleus</keyword>
<dbReference type="CDD" id="cd22897">
    <property type="entry name" value="Lge1"/>
    <property type="match status" value="1"/>
</dbReference>
<feature type="compositionally biased region" description="Polar residues" evidence="4">
    <location>
        <begin position="139"/>
        <end position="155"/>
    </location>
</feature>
<evidence type="ECO:0000313" key="6">
    <source>
        <dbReference type="EMBL" id="CCH42340.1"/>
    </source>
</evidence>
<gene>
    <name evidence="6" type="ORF">BN7_1884</name>
</gene>
<comment type="caution">
    <text evidence="6">The sequence shown here is derived from an EMBL/GenBank/DDBJ whole genome shotgun (WGS) entry which is preliminary data.</text>
</comment>
<dbReference type="GO" id="GO:0006325">
    <property type="term" value="P:chromatin organization"/>
    <property type="evidence" value="ECO:0007669"/>
    <property type="project" value="UniProtKB-KW"/>
</dbReference>
<protein>
    <submittedName>
        <fullName evidence="6">Collagen alpha-5(VI) chain</fullName>
    </submittedName>
</protein>
<proteinExistence type="predicted"/>
<sequence>MSRHPGSSSGSGYGDYRRESYGPPGSSGFRGRGGYNSRGNDRGGYGFRGGRGGGGFGGSSYSPYESRNARLDEQTHSGESTPDHKRHSSQDDMSYRSSPGEYRGGYRGRGGSSSFRGSYRGGYNRGKDTYSPYRRESNIAPSNIPDSRSNSTDFYTVTNTPPKVPTPSNIQDPQQSMGYQRKSQSNPIKYKSPWIELLRLNEKRSGLEQIDSDLKLKELIKEQEEIYQEQEILQKKYLDQKLKNLKLEFEVGTLKEISNKDSLNVELTQEKLDTISFI</sequence>
<reference evidence="6 7" key="1">
    <citation type="journal article" date="2012" name="Eukaryot. Cell">
        <title>Draft genome sequence of Wickerhamomyces ciferrii NRRL Y-1031 F-60-10.</title>
        <authorList>
            <person name="Schneider J."/>
            <person name="Andrea H."/>
            <person name="Blom J."/>
            <person name="Jaenicke S."/>
            <person name="Ruckert C."/>
            <person name="Schorsch C."/>
            <person name="Szczepanowski R."/>
            <person name="Farwick M."/>
            <person name="Goesmann A."/>
            <person name="Puhler A."/>
            <person name="Schaffer S."/>
            <person name="Tauch A."/>
            <person name="Kohler T."/>
            <person name="Brinkrolf K."/>
        </authorList>
    </citation>
    <scope>NUCLEOTIDE SEQUENCE [LARGE SCALE GENOMIC DNA]</scope>
    <source>
        <strain evidence="7">ATCC 14091 / BCRC 22168 / CBS 111 / JCM 3599 / NBRC 0793 / NRRL Y-1031 F-60-10</strain>
    </source>
</reference>
<dbReference type="Pfam" id="PF11488">
    <property type="entry name" value="Lge1"/>
    <property type="match status" value="1"/>
</dbReference>
<evidence type="ECO:0000256" key="2">
    <source>
        <dbReference type="ARBA" id="ARBA00022853"/>
    </source>
</evidence>
<accession>K0KBE8</accession>
<keyword evidence="2" id="KW-0156">Chromatin regulator</keyword>
<feature type="compositionally biased region" description="Gly residues" evidence="4">
    <location>
        <begin position="28"/>
        <end position="58"/>
    </location>
</feature>
<keyword evidence="6" id="KW-0176">Collagen</keyword>
<feature type="compositionally biased region" description="Gly residues" evidence="4">
    <location>
        <begin position="102"/>
        <end position="111"/>
    </location>
</feature>
<dbReference type="InterPro" id="IPR021581">
    <property type="entry name" value="Tscrpt_reg_Lge1"/>
</dbReference>
<dbReference type="AlphaFoldDB" id="K0KBE8"/>